<dbReference type="PANTHER" id="PTHR43546:SF9">
    <property type="entry name" value="L-ASCORBATE-6-PHOSPHATE LACTONASE ULAG-RELATED"/>
    <property type="match status" value="1"/>
</dbReference>
<dbReference type="PANTHER" id="PTHR43546">
    <property type="entry name" value="UPF0173 METAL-DEPENDENT HYDROLASE MJ1163-RELATED"/>
    <property type="match status" value="1"/>
</dbReference>
<accession>A0A414APV5</accession>
<evidence type="ECO:0000259" key="2">
    <source>
        <dbReference type="SMART" id="SM00849"/>
    </source>
</evidence>
<dbReference type="AlphaFoldDB" id="A0A414APV5"/>
<dbReference type="Pfam" id="PF12706">
    <property type="entry name" value="Lactamase_B_2"/>
    <property type="match status" value="1"/>
</dbReference>
<evidence type="ECO:0000256" key="1">
    <source>
        <dbReference type="ARBA" id="ARBA00022801"/>
    </source>
</evidence>
<dbReference type="InterPro" id="IPR050114">
    <property type="entry name" value="UPF0173_UPF0282_UlaG_hydrolase"/>
</dbReference>
<reference evidence="3 4" key="1">
    <citation type="submission" date="2018-08" db="EMBL/GenBank/DDBJ databases">
        <title>A genome reference for cultivated species of the human gut microbiota.</title>
        <authorList>
            <person name="Zou Y."/>
            <person name="Xue W."/>
            <person name="Luo G."/>
        </authorList>
    </citation>
    <scope>NUCLEOTIDE SEQUENCE [LARGE SCALE GENOMIC DNA]</scope>
    <source>
        <strain evidence="3 4">AM35-14</strain>
    </source>
</reference>
<dbReference type="Gene3D" id="3.60.15.10">
    <property type="entry name" value="Ribonuclease Z/Hydroxyacylglutathione hydrolase-like"/>
    <property type="match status" value="1"/>
</dbReference>
<dbReference type="EMBL" id="QSHZ01000030">
    <property type="protein sequence ID" value="RHC52378.1"/>
    <property type="molecule type" value="Genomic_DNA"/>
</dbReference>
<gene>
    <name evidence="3" type="ORF">DW839_23100</name>
</gene>
<dbReference type="Proteomes" id="UP000283975">
    <property type="component" value="Unassembled WGS sequence"/>
</dbReference>
<feature type="domain" description="Metallo-beta-lactamase" evidence="2">
    <location>
        <begin position="69"/>
        <end position="291"/>
    </location>
</feature>
<sequence length="362" mass="41237">MPERQKGINMSIEKTDGRGLLSGVYIRTNREITREQWILESFPEWGTFLNNEIENYEVPKGQVSLWWCGGPSWVLKTDAGGIFLIDQWCGPSHYTTIDYCGVCKQNGAPSMNWLRLNPQVIDPFSFNKVDGVFCTHVHNDHCDFYTIKGTMQTTDARYIAPPETVKRLHEFEVPEDRIVEAHVGESIHMPGAEIVFLPNYDDCATKTGDGEAQPYNQVACSFLFKTSAGNILFLGDTWFNDAYVAIGKKYDIDVAVFDIGYNAPGAFDKMTPYDGARLGKALKAKVLIPDHWENWANSSADPDMLVRQFESICEDICPESKTVIMRCAGRFDYPKDQDIKRYRYPDQSENFRLEYSSYANQI</sequence>
<evidence type="ECO:0000313" key="3">
    <source>
        <dbReference type="EMBL" id="RHC52378.1"/>
    </source>
</evidence>
<dbReference type="InterPro" id="IPR036866">
    <property type="entry name" value="RibonucZ/Hydroxyglut_hydro"/>
</dbReference>
<organism evidence="3 4">
    <name type="scientific">Enterocloster bolteae</name>
    <dbReference type="NCBI Taxonomy" id="208479"/>
    <lineage>
        <taxon>Bacteria</taxon>
        <taxon>Bacillati</taxon>
        <taxon>Bacillota</taxon>
        <taxon>Clostridia</taxon>
        <taxon>Lachnospirales</taxon>
        <taxon>Lachnospiraceae</taxon>
        <taxon>Enterocloster</taxon>
    </lineage>
</organism>
<comment type="caution">
    <text evidence="3">The sequence shown here is derived from an EMBL/GenBank/DDBJ whole genome shotgun (WGS) entry which is preliminary data.</text>
</comment>
<dbReference type="SUPFAM" id="SSF56281">
    <property type="entry name" value="Metallo-hydrolase/oxidoreductase"/>
    <property type="match status" value="1"/>
</dbReference>
<name>A0A414APV5_9FIRM</name>
<evidence type="ECO:0000313" key="4">
    <source>
        <dbReference type="Proteomes" id="UP000283975"/>
    </source>
</evidence>
<protein>
    <submittedName>
        <fullName evidence="3">Ascorbate 6-phosphate lactonase</fullName>
    </submittedName>
</protein>
<proteinExistence type="predicted"/>
<dbReference type="SMART" id="SM00849">
    <property type="entry name" value="Lactamase_B"/>
    <property type="match status" value="1"/>
</dbReference>
<dbReference type="GO" id="GO:0016787">
    <property type="term" value="F:hydrolase activity"/>
    <property type="evidence" value="ECO:0007669"/>
    <property type="project" value="UniProtKB-KW"/>
</dbReference>
<dbReference type="InterPro" id="IPR001279">
    <property type="entry name" value="Metallo-B-lactamas"/>
</dbReference>
<keyword evidence="1" id="KW-0378">Hydrolase</keyword>